<name>A0ABP4A6K6_9ACTN</name>
<proteinExistence type="predicted"/>
<protein>
    <submittedName>
        <fullName evidence="1">Uncharacterized protein</fullName>
    </submittedName>
</protein>
<organism evidence="1 2">
    <name type="scientific">Kribbella koreensis</name>
    <dbReference type="NCBI Taxonomy" id="57909"/>
    <lineage>
        <taxon>Bacteria</taxon>
        <taxon>Bacillati</taxon>
        <taxon>Actinomycetota</taxon>
        <taxon>Actinomycetes</taxon>
        <taxon>Propionibacteriales</taxon>
        <taxon>Kribbellaceae</taxon>
        <taxon>Kribbella</taxon>
    </lineage>
</organism>
<comment type="caution">
    <text evidence="1">The sequence shown here is derived from an EMBL/GenBank/DDBJ whole genome shotgun (WGS) entry which is preliminary data.</text>
</comment>
<gene>
    <name evidence="1" type="ORF">GCM10009554_15210</name>
</gene>
<evidence type="ECO:0000313" key="2">
    <source>
        <dbReference type="Proteomes" id="UP001500542"/>
    </source>
</evidence>
<evidence type="ECO:0000313" key="1">
    <source>
        <dbReference type="EMBL" id="GAA0931371.1"/>
    </source>
</evidence>
<keyword evidence="2" id="KW-1185">Reference proteome</keyword>
<accession>A0ABP4A6K6</accession>
<sequence>MVKIKDEPLGDLEAVLADIADVRDWRAMWGPGGGGAAALGELRDRVLLAAGWSSEPVTEAVDMRQTGWSFTTQRGSLVVVGGESASFDTSRGGWAAYRLTAEDYAEAVRIMRQQQWPRYLELVRRYLGEPGYVGACVDPDFPTARWRDEYDPRRVGYLAVWERPGLEFHLYAAHAGLEFDPKHPAMSVQQLVRRGAD</sequence>
<dbReference type="Proteomes" id="UP001500542">
    <property type="component" value="Unassembled WGS sequence"/>
</dbReference>
<reference evidence="2" key="1">
    <citation type="journal article" date="2019" name="Int. J. Syst. Evol. Microbiol.">
        <title>The Global Catalogue of Microorganisms (GCM) 10K type strain sequencing project: providing services to taxonomists for standard genome sequencing and annotation.</title>
        <authorList>
            <consortium name="The Broad Institute Genomics Platform"/>
            <consortium name="The Broad Institute Genome Sequencing Center for Infectious Disease"/>
            <person name="Wu L."/>
            <person name="Ma J."/>
        </authorList>
    </citation>
    <scope>NUCLEOTIDE SEQUENCE [LARGE SCALE GENOMIC DNA]</scope>
    <source>
        <strain evidence="2">JCM 10977</strain>
    </source>
</reference>
<dbReference type="EMBL" id="BAAAHK010000003">
    <property type="protein sequence ID" value="GAA0931371.1"/>
    <property type="molecule type" value="Genomic_DNA"/>
</dbReference>